<protein>
    <recommendedName>
        <fullName evidence="2">SET domain-containing protein</fullName>
    </recommendedName>
</protein>
<dbReference type="InterPro" id="IPR019734">
    <property type="entry name" value="TPR_rpt"/>
</dbReference>
<dbReference type="PANTHER" id="PTHR47643">
    <property type="entry name" value="TPR DOMAIN PROTEIN (AFU_ORTHOLOGUE AFUA_5G12710)"/>
    <property type="match status" value="1"/>
</dbReference>
<dbReference type="Gene3D" id="1.25.40.10">
    <property type="entry name" value="Tetratricopeptide repeat domain"/>
    <property type="match status" value="1"/>
</dbReference>
<dbReference type="OrthoDB" id="1028014at2759"/>
<dbReference type="SMART" id="SM00028">
    <property type="entry name" value="TPR"/>
    <property type="match status" value="2"/>
</dbReference>
<feature type="region of interest" description="Disordered" evidence="1">
    <location>
        <begin position="1"/>
        <end position="24"/>
    </location>
</feature>
<dbReference type="CDD" id="cd20071">
    <property type="entry name" value="SET_SMYD"/>
    <property type="match status" value="1"/>
</dbReference>
<dbReference type="InterPro" id="IPR053209">
    <property type="entry name" value="Gramillin-biosynth_MTr"/>
</dbReference>
<evidence type="ECO:0000313" key="3">
    <source>
        <dbReference type="EMBL" id="VFQ66480.1"/>
    </source>
</evidence>
<dbReference type="SUPFAM" id="SSF48452">
    <property type="entry name" value="TPR-like"/>
    <property type="match status" value="1"/>
</dbReference>
<proteinExistence type="predicted"/>
<dbReference type="InterPro" id="IPR046341">
    <property type="entry name" value="SET_dom_sf"/>
</dbReference>
<gene>
    <name evidence="3" type="ORF">CCAM_LOCUS8256</name>
</gene>
<dbReference type="InterPro" id="IPR001214">
    <property type="entry name" value="SET_dom"/>
</dbReference>
<reference evidence="3 4" key="1">
    <citation type="submission" date="2018-04" db="EMBL/GenBank/DDBJ databases">
        <authorList>
            <person name="Vogel A."/>
        </authorList>
    </citation>
    <scope>NUCLEOTIDE SEQUENCE [LARGE SCALE GENOMIC DNA]</scope>
</reference>
<dbReference type="InterPro" id="IPR011990">
    <property type="entry name" value="TPR-like_helical_dom_sf"/>
</dbReference>
<name>A0A484KMC2_9ASTE</name>
<dbReference type="SUPFAM" id="SSF82199">
    <property type="entry name" value="SET domain"/>
    <property type="match status" value="1"/>
</dbReference>
<evidence type="ECO:0000259" key="2">
    <source>
        <dbReference type="PROSITE" id="PS50280"/>
    </source>
</evidence>
<keyword evidence="4" id="KW-1185">Reference proteome</keyword>
<dbReference type="SMART" id="SM00317">
    <property type="entry name" value="SET"/>
    <property type="match status" value="1"/>
</dbReference>
<sequence>MREAEFQDDAAEMREEDHDEEEEEEEMMQQLRSEATKLLLGEEWKECIHVYSRFISLCNSRISKLSSPQNPSSDRASALRKSLCLALSNRAESRFRLREFRLALRDCDDALQIENPHFKTLLCKGKIFLALDRYTLALACFSAANRVVPDAENGEILNGYLDKCRKLEGLSETGGFDLSNWILNRDRVPPDLAEYLGPVEINKSEISGRGLFATRNVECGTLFLVTRAVAIERGIMSQNQEKSQLANWNYFVDKVLELTSKCIRTRDLISTLSTGVDEDSLDVPDTDLFRPETDDSRFSGKNLDMDTVLGVLDVNSLVEEAISVKFLGKSSNDHSHYHGIGLWLLTSFINHSCEPNVRRSHVGDHVFVHASRDIKMGEELTFAYFDVLSPLETRQGKAKSWGFVCKCKRCKIEGGSVLRSNHELREFEVFLKRGLGLGVGEVVYRLEEGMRRWAVRGRVKGYLRASFWGAYAEVLESEKLKRKWGGKIPPNETLVDSVVSAVGCDERIAKVGLGGMKRNCGVLEMDQRALKLGRGLYGKVMKKKQALKCLLKLDGLS</sequence>
<dbReference type="AlphaFoldDB" id="A0A484KMC2"/>
<dbReference type="EMBL" id="OOIL02000559">
    <property type="protein sequence ID" value="VFQ66480.1"/>
    <property type="molecule type" value="Genomic_DNA"/>
</dbReference>
<dbReference type="Proteomes" id="UP000595140">
    <property type="component" value="Unassembled WGS sequence"/>
</dbReference>
<evidence type="ECO:0000313" key="4">
    <source>
        <dbReference type="Proteomes" id="UP000595140"/>
    </source>
</evidence>
<dbReference type="PANTHER" id="PTHR47643:SF2">
    <property type="entry name" value="TPR DOMAIN PROTEIN (AFU_ORTHOLOGUE AFUA_5G12710)"/>
    <property type="match status" value="1"/>
</dbReference>
<evidence type="ECO:0000256" key="1">
    <source>
        <dbReference type="SAM" id="MobiDB-lite"/>
    </source>
</evidence>
<feature type="compositionally biased region" description="Basic and acidic residues" evidence="1">
    <location>
        <begin position="1"/>
        <end position="16"/>
    </location>
</feature>
<organism evidence="3 4">
    <name type="scientific">Cuscuta campestris</name>
    <dbReference type="NCBI Taxonomy" id="132261"/>
    <lineage>
        <taxon>Eukaryota</taxon>
        <taxon>Viridiplantae</taxon>
        <taxon>Streptophyta</taxon>
        <taxon>Embryophyta</taxon>
        <taxon>Tracheophyta</taxon>
        <taxon>Spermatophyta</taxon>
        <taxon>Magnoliopsida</taxon>
        <taxon>eudicotyledons</taxon>
        <taxon>Gunneridae</taxon>
        <taxon>Pentapetalae</taxon>
        <taxon>asterids</taxon>
        <taxon>lamiids</taxon>
        <taxon>Solanales</taxon>
        <taxon>Convolvulaceae</taxon>
        <taxon>Cuscuteae</taxon>
        <taxon>Cuscuta</taxon>
        <taxon>Cuscuta subgen. Grammica</taxon>
        <taxon>Cuscuta sect. Cleistogrammica</taxon>
    </lineage>
</organism>
<dbReference type="Gene3D" id="2.170.270.10">
    <property type="entry name" value="SET domain"/>
    <property type="match status" value="1"/>
</dbReference>
<accession>A0A484KMC2</accession>
<dbReference type="PROSITE" id="PS50280">
    <property type="entry name" value="SET"/>
    <property type="match status" value="1"/>
</dbReference>
<feature type="domain" description="SET" evidence="2">
    <location>
        <begin position="197"/>
        <end position="385"/>
    </location>
</feature>
<dbReference type="Pfam" id="PF00856">
    <property type="entry name" value="SET"/>
    <property type="match status" value="1"/>
</dbReference>